<protein>
    <submittedName>
        <fullName evidence="2">Putative membrane protein</fullName>
    </submittedName>
</protein>
<dbReference type="GeneID" id="46921902"/>
<dbReference type="Proteomes" id="UP000202031">
    <property type="component" value="Chromosome"/>
</dbReference>
<evidence type="ECO:0000313" key="3">
    <source>
        <dbReference type="Proteomes" id="UP000202031"/>
    </source>
</evidence>
<feature type="transmembrane region" description="Helical" evidence="1">
    <location>
        <begin position="40"/>
        <end position="61"/>
    </location>
</feature>
<accession>A0A1X9SPK0</accession>
<reference evidence="3" key="1">
    <citation type="journal article" date="2017" name="Genome Biol. Evol.">
        <title>Comparative Genomic Analysis Identifies a Campylobacter Clade Deficient in Selenium Metabolism.</title>
        <authorList>
            <person name="Miller W.G."/>
            <person name="Yee E."/>
            <person name="Lopes B.S."/>
            <person name="Chapman M.H."/>
            <person name="Huynh S."/>
            <person name="Bono J.L."/>
            <person name="Parker C.T."/>
            <person name="Strachan N.J.C."/>
            <person name="Forbes K.J."/>
        </authorList>
    </citation>
    <scope>NUCLEOTIDE SEQUENCE [LARGE SCALE GENOMIC DNA]</scope>
    <source>
        <strain evidence="3">NCTC 13004</strain>
    </source>
</reference>
<dbReference type="EMBL" id="CP015578">
    <property type="protein sequence ID" value="ARQ98157.1"/>
    <property type="molecule type" value="Genomic_DNA"/>
</dbReference>
<dbReference type="AlphaFoldDB" id="A0A1X9SPK0"/>
<name>A0A1X9SPK0_9BACT</name>
<keyword evidence="1" id="KW-1133">Transmembrane helix</keyword>
<sequence>MGLFSAIGGALSSFCSAVGSICSTVGGAIAAGIGALATAIAPYLGPVATIVSAIANILGIFKENERPEDLGQAMEQMDKKPEDFDSINEYIDYLREGIRSGEVKLNDNLSDIQKAAYTATGAALGIKAIDEKYQLQTSDEFWGQMGKKFEEGKITPIEITKILETSSKNSVSAENVTNYINGDKMTDGQKASGVSDAIEGGLKAANPNMSDEEITSRFNKLIE</sequence>
<evidence type="ECO:0000313" key="2">
    <source>
        <dbReference type="EMBL" id="ARQ98157.1"/>
    </source>
</evidence>
<keyword evidence="1" id="KW-0812">Transmembrane</keyword>
<dbReference type="RefSeq" id="WP_100590938.1">
    <property type="nucleotide sequence ID" value="NZ_CP015578.1"/>
</dbReference>
<keyword evidence="1" id="KW-0472">Membrane</keyword>
<dbReference type="KEGG" id="clx:CLAN_1436"/>
<evidence type="ECO:0000256" key="1">
    <source>
        <dbReference type="SAM" id="Phobius"/>
    </source>
</evidence>
<gene>
    <name evidence="2" type="ORF">CLAN_1436</name>
</gene>
<reference evidence="3" key="2">
    <citation type="journal article" date="2017" name="Genome Biol. Evol.">
        <title>Comparative genomic analysis identifies a Campylobacter clade deficient in selenium metabolism.</title>
        <authorList>
            <person name="Miller W.G."/>
            <person name="Yee E."/>
            <person name="Lopes B.S."/>
            <person name="Chapman M.H."/>
            <person name="Huynh S."/>
            <person name="Bono J.L."/>
            <person name="Parker C.T."/>
            <person name="Strachan N.J.C."/>
            <person name="Forbes K.J."/>
        </authorList>
    </citation>
    <scope>NUCLEOTIDE SEQUENCE [LARGE SCALE GENOMIC DNA]</scope>
    <source>
        <strain evidence="3">NCTC 13004</strain>
    </source>
</reference>
<organism evidence="2 3">
    <name type="scientific">Campylobacter lanienae NCTC 13004</name>
    <dbReference type="NCBI Taxonomy" id="1031753"/>
    <lineage>
        <taxon>Bacteria</taxon>
        <taxon>Pseudomonadati</taxon>
        <taxon>Campylobacterota</taxon>
        <taxon>Epsilonproteobacteria</taxon>
        <taxon>Campylobacterales</taxon>
        <taxon>Campylobacteraceae</taxon>
        <taxon>Campylobacter</taxon>
    </lineage>
</organism>
<proteinExistence type="predicted"/>